<evidence type="ECO:0000256" key="7">
    <source>
        <dbReference type="SAM" id="Phobius"/>
    </source>
</evidence>
<keyword evidence="6 7" id="KW-0472">Membrane</keyword>
<feature type="transmembrane region" description="Helical" evidence="7">
    <location>
        <begin position="288"/>
        <end position="305"/>
    </location>
</feature>
<evidence type="ECO:0000256" key="4">
    <source>
        <dbReference type="ARBA" id="ARBA00022692"/>
    </source>
</evidence>
<dbReference type="CDD" id="cd06173">
    <property type="entry name" value="MFS_MefA_like"/>
    <property type="match status" value="1"/>
</dbReference>
<dbReference type="Gene3D" id="1.20.1250.20">
    <property type="entry name" value="MFS general substrate transporter like domains"/>
    <property type="match status" value="1"/>
</dbReference>
<feature type="transmembrane region" description="Helical" evidence="7">
    <location>
        <begin position="44"/>
        <end position="68"/>
    </location>
</feature>
<organism evidence="9 10">
    <name type="scientific">Paenibacillus odorifer</name>
    <dbReference type="NCBI Taxonomy" id="189426"/>
    <lineage>
        <taxon>Bacteria</taxon>
        <taxon>Bacillati</taxon>
        <taxon>Bacillota</taxon>
        <taxon>Bacilli</taxon>
        <taxon>Bacillales</taxon>
        <taxon>Paenibacillaceae</taxon>
        <taxon>Paenibacillus</taxon>
    </lineage>
</organism>
<evidence type="ECO:0000256" key="3">
    <source>
        <dbReference type="ARBA" id="ARBA00022475"/>
    </source>
</evidence>
<name>A0A1R0Y4H6_9BACL</name>
<dbReference type="PANTHER" id="PTHR43266:SF10">
    <property type="entry name" value="BACILYSIN EXPORTER BACE-RELATED"/>
    <property type="match status" value="1"/>
</dbReference>
<sequence>MQTMNDNWKRKITLFLTAQTISLFGSSLVQYAIIWYITLTTSSGVMMTISTVCGFLPQMAISLFAGVWIDRYSRKKMIMLADGMIAIATLILAVMFLMGYKYIGLLYVILLIRAAGTGIQVPAVNALIPQIVPKDQLMKVNGVNSSISSLMMFLAPAAGGVILSISTIETAFFIDVITAIIGIGMMCIIDIPVHAKLEEVQKSNVQDIKEGFKYLKDHVFIKQLLIYLFVVMILISPAAFLTPLMVSRSFGPEVWRLTASEMTFSVGALVGGLLIASWSGFKSRMHTNIIACALYGLLMVGLGFAPMFAMYLLFNLLIGVTMPCFNAPLTVMLQQNVEPKMQGRVFSLVQVTNSCALPLGMALFGPLADRVQVENILLFAGFAVIMCAFYAVIKLLALAKDYD</sequence>
<feature type="transmembrane region" description="Helical" evidence="7">
    <location>
        <begin position="262"/>
        <end position="281"/>
    </location>
</feature>
<dbReference type="EMBL" id="MPTC01000005">
    <property type="protein sequence ID" value="OMD42197.1"/>
    <property type="molecule type" value="Genomic_DNA"/>
</dbReference>
<feature type="transmembrane region" description="Helical" evidence="7">
    <location>
        <begin position="311"/>
        <end position="333"/>
    </location>
</feature>
<dbReference type="Pfam" id="PF07690">
    <property type="entry name" value="MFS_1"/>
    <property type="match status" value="1"/>
</dbReference>
<proteinExistence type="predicted"/>
<dbReference type="PROSITE" id="PS50850">
    <property type="entry name" value="MFS"/>
    <property type="match status" value="1"/>
</dbReference>
<gene>
    <name evidence="9" type="ORF">BSK52_08860</name>
</gene>
<feature type="transmembrane region" description="Helical" evidence="7">
    <location>
        <begin position="12"/>
        <end position="38"/>
    </location>
</feature>
<dbReference type="InterPro" id="IPR036259">
    <property type="entry name" value="MFS_trans_sf"/>
</dbReference>
<dbReference type="InterPro" id="IPR020846">
    <property type="entry name" value="MFS_dom"/>
</dbReference>
<dbReference type="PANTHER" id="PTHR43266">
    <property type="entry name" value="MACROLIDE-EFFLUX PROTEIN"/>
    <property type="match status" value="1"/>
</dbReference>
<evidence type="ECO:0000313" key="10">
    <source>
        <dbReference type="Proteomes" id="UP000187439"/>
    </source>
</evidence>
<keyword evidence="3" id="KW-1003">Cell membrane</keyword>
<dbReference type="InterPro" id="IPR011701">
    <property type="entry name" value="MFS"/>
</dbReference>
<feature type="domain" description="Major facilitator superfamily (MFS) profile" evidence="8">
    <location>
        <begin position="1"/>
        <end position="194"/>
    </location>
</feature>
<dbReference type="SUPFAM" id="SSF103473">
    <property type="entry name" value="MFS general substrate transporter"/>
    <property type="match status" value="1"/>
</dbReference>
<dbReference type="Proteomes" id="UP000187439">
    <property type="component" value="Unassembled WGS sequence"/>
</dbReference>
<comment type="subcellular location">
    <subcellularLocation>
        <location evidence="1">Cell membrane</location>
        <topology evidence="1">Multi-pass membrane protein</topology>
    </subcellularLocation>
</comment>
<accession>A0A1R0Y4H6</accession>
<keyword evidence="4 7" id="KW-0812">Transmembrane</keyword>
<feature type="transmembrane region" description="Helical" evidence="7">
    <location>
        <begin position="224"/>
        <end position="242"/>
    </location>
</feature>
<evidence type="ECO:0000256" key="6">
    <source>
        <dbReference type="ARBA" id="ARBA00023136"/>
    </source>
</evidence>
<evidence type="ECO:0000313" key="9">
    <source>
        <dbReference type="EMBL" id="OMD42197.1"/>
    </source>
</evidence>
<evidence type="ECO:0000256" key="5">
    <source>
        <dbReference type="ARBA" id="ARBA00022989"/>
    </source>
</evidence>
<dbReference type="OrthoDB" id="9775268at2"/>
<feature type="transmembrane region" description="Helical" evidence="7">
    <location>
        <begin position="106"/>
        <end position="128"/>
    </location>
</feature>
<comment type="caution">
    <text evidence="9">The sequence shown here is derived from an EMBL/GenBank/DDBJ whole genome shotgun (WGS) entry which is preliminary data.</text>
</comment>
<feature type="transmembrane region" description="Helical" evidence="7">
    <location>
        <begin position="376"/>
        <end position="397"/>
    </location>
</feature>
<evidence type="ECO:0000259" key="8">
    <source>
        <dbReference type="PROSITE" id="PS50850"/>
    </source>
</evidence>
<keyword evidence="5 7" id="KW-1133">Transmembrane helix</keyword>
<feature type="transmembrane region" description="Helical" evidence="7">
    <location>
        <begin position="345"/>
        <end position="364"/>
    </location>
</feature>
<feature type="transmembrane region" description="Helical" evidence="7">
    <location>
        <begin position="149"/>
        <end position="166"/>
    </location>
</feature>
<dbReference type="GO" id="GO:0005886">
    <property type="term" value="C:plasma membrane"/>
    <property type="evidence" value="ECO:0007669"/>
    <property type="project" value="UniProtKB-SubCell"/>
</dbReference>
<feature type="transmembrane region" description="Helical" evidence="7">
    <location>
        <begin position="172"/>
        <end position="193"/>
    </location>
</feature>
<evidence type="ECO:0000256" key="1">
    <source>
        <dbReference type="ARBA" id="ARBA00004651"/>
    </source>
</evidence>
<reference evidence="9 10" key="1">
    <citation type="submission" date="2016-10" db="EMBL/GenBank/DDBJ databases">
        <title>Paenibacillus species isolates.</title>
        <authorList>
            <person name="Beno S.M."/>
        </authorList>
    </citation>
    <scope>NUCLEOTIDE SEQUENCE [LARGE SCALE GENOMIC DNA]</scope>
    <source>
        <strain evidence="9 10">FSL H7-0710</strain>
    </source>
</reference>
<evidence type="ECO:0000256" key="2">
    <source>
        <dbReference type="ARBA" id="ARBA00022448"/>
    </source>
</evidence>
<feature type="transmembrane region" description="Helical" evidence="7">
    <location>
        <begin position="80"/>
        <end position="100"/>
    </location>
</feature>
<protein>
    <submittedName>
        <fullName evidence="9">MFS transporter</fullName>
    </submittedName>
</protein>
<keyword evidence="2" id="KW-0813">Transport</keyword>
<dbReference type="AlphaFoldDB" id="A0A1R0Y4H6"/>
<dbReference type="GO" id="GO:0022857">
    <property type="term" value="F:transmembrane transporter activity"/>
    <property type="evidence" value="ECO:0007669"/>
    <property type="project" value="InterPro"/>
</dbReference>